<keyword evidence="2" id="KW-1185">Reference proteome</keyword>
<evidence type="ECO:0000313" key="1">
    <source>
        <dbReference type="EMBL" id="QNK02888.1"/>
    </source>
</evidence>
<evidence type="ECO:0000313" key="2">
    <source>
        <dbReference type="Proteomes" id="UP000515873"/>
    </source>
</evidence>
<accession>A0A7G8Q7Y0</accession>
<dbReference type="RefSeq" id="WP_187058317.1">
    <property type="nucleotide sequence ID" value="NZ_CP060412.1"/>
</dbReference>
<gene>
    <name evidence="1" type="ORF">H8F01_07145</name>
</gene>
<proteinExistence type="predicted"/>
<dbReference type="EMBL" id="CP060412">
    <property type="protein sequence ID" value="QNK02888.1"/>
    <property type="molecule type" value="Genomic_DNA"/>
</dbReference>
<dbReference type="AlphaFoldDB" id="A0A7G8Q7Y0"/>
<dbReference type="KEGG" id="dtl:H8F01_07145"/>
<organism evidence="1 2">
    <name type="scientific">Dyella telluris</name>
    <dbReference type="NCBI Taxonomy" id="2763498"/>
    <lineage>
        <taxon>Bacteria</taxon>
        <taxon>Pseudomonadati</taxon>
        <taxon>Pseudomonadota</taxon>
        <taxon>Gammaproteobacteria</taxon>
        <taxon>Lysobacterales</taxon>
        <taxon>Rhodanobacteraceae</taxon>
        <taxon>Dyella</taxon>
    </lineage>
</organism>
<sequence length="94" mass="10334">MAEMLSAITRDTRLEFALVALDLAQEALQEALDLTTELQSGYVPDVIGLDDKISSALDAIDEVASDNFSVVTSNKMMSYVIRQVEAAKRPTRKK</sequence>
<name>A0A7G8Q7Y0_9GAMM</name>
<reference evidence="1 2" key="1">
    <citation type="submission" date="2020-08" db="EMBL/GenBank/DDBJ databases">
        <title>Dyella sp. G9 isolated from forest soil.</title>
        <authorList>
            <person name="Fu J."/>
            <person name="Qiu L."/>
        </authorList>
    </citation>
    <scope>NUCLEOTIDE SEQUENCE [LARGE SCALE GENOMIC DNA]</scope>
    <source>
        <strain evidence="1 2">G9</strain>
    </source>
</reference>
<dbReference type="Proteomes" id="UP000515873">
    <property type="component" value="Chromosome"/>
</dbReference>
<protein>
    <submittedName>
        <fullName evidence="1">Uncharacterized protein</fullName>
    </submittedName>
</protein>